<name>A0A674E0K2_SALTR</name>
<dbReference type="Pfam" id="PF08763">
    <property type="entry name" value="Ca_chan_IQ"/>
    <property type="match status" value="1"/>
</dbReference>
<dbReference type="PROSITE" id="PS50222">
    <property type="entry name" value="EF_HAND_2"/>
    <property type="match status" value="1"/>
</dbReference>
<keyword evidence="3" id="KW-0597">Phosphoprotein</keyword>
<evidence type="ECO:0000256" key="19">
    <source>
        <dbReference type="RuleBase" id="RU003808"/>
    </source>
</evidence>
<dbReference type="PANTHER" id="PTHR45628">
    <property type="entry name" value="VOLTAGE-DEPENDENT CALCIUM CHANNEL TYPE A SUBUNIT ALPHA-1"/>
    <property type="match status" value="1"/>
</dbReference>
<evidence type="ECO:0000256" key="4">
    <source>
        <dbReference type="ARBA" id="ARBA00022568"/>
    </source>
</evidence>
<dbReference type="PRINTS" id="PR01630">
    <property type="entry name" value="LVDCCALPHA1"/>
</dbReference>
<evidence type="ECO:0000256" key="11">
    <source>
        <dbReference type="ARBA" id="ARBA00022989"/>
    </source>
</evidence>
<evidence type="ECO:0000256" key="20">
    <source>
        <dbReference type="SAM" id="MobiDB-lite"/>
    </source>
</evidence>
<protein>
    <recommendedName>
        <fullName evidence="19">Voltage-dependent L-type calcium channel subunit alpha</fullName>
    </recommendedName>
</protein>
<keyword evidence="13 21" id="KW-0472">Membrane</keyword>
<dbReference type="FunFam" id="1.10.287.70:FF:000009">
    <property type="entry name" value="Voltage-dependent L-type calcium channel subunit alpha"/>
    <property type="match status" value="1"/>
</dbReference>
<keyword evidence="16" id="KW-0407">Ion channel</keyword>
<dbReference type="Gene3D" id="1.20.120.350">
    <property type="entry name" value="Voltage-gated potassium channels. Chain C"/>
    <property type="match status" value="4"/>
</dbReference>
<dbReference type="GeneTree" id="ENSGT00940000158289"/>
<gene>
    <name evidence="23" type="primary">CACNA1S</name>
    <name evidence="23" type="synonym">LOC115208150</name>
</gene>
<feature type="region of interest" description="Disordered" evidence="20">
    <location>
        <begin position="729"/>
        <end position="764"/>
    </location>
</feature>
<evidence type="ECO:0000256" key="15">
    <source>
        <dbReference type="ARBA" id="ARBA00023180"/>
    </source>
</evidence>
<evidence type="ECO:0000256" key="5">
    <source>
        <dbReference type="ARBA" id="ARBA00022673"/>
    </source>
</evidence>
<keyword evidence="14" id="KW-1015">Disulfide bond</keyword>
<evidence type="ECO:0000256" key="7">
    <source>
        <dbReference type="ARBA" id="ARBA00022723"/>
    </source>
</evidence>
<reference evidence="23" key="1">
    <citation type="submission" date="2025-08" db="UniProtKB">
        <authorList>
            <consortium name="Ensembl"/>
        </authorList>
    </citation>
    <scope>IDENTIFICATION</scope>
</reference>
<dbReference type="InterPro" id="IPR014873">
    <property type="entry name" value="VDCC_a1su_IQ"/>
</dbReference>
<keyword evidence="9 17" id="KW-0106">Calcium</keyword>
<dbReference type="PANTHER" id="PTHR45628:SF9">
    <property type="entry name" value="VOLTAGE-DEPENDENT L-TYPE CALCIUM CHANNEL SUBUNIT ALPHA-1S"/>
    <property type="match status" value="1"/>
</dbReference>
<dbReference type="Pfam" id="PF16905">
    <property type="entry name" value="GPHH"/>
    <property type="match status" value="1"/>
</dbReference>
<evidence type="ECO:0000256" key="16">
    <source>
        <dbReference type="ARBA" id="ARBA00023303"/>
    </source>
</evidence>
<feature type="transmembrane region" description="Helical" evidence="21">
    <location>
        <begin position="579"/>
        <end position="607"/>
    </location>
</feature>
<dbReference type="GO" id="GO:0098703">
    <property type="term" value="P:calcium ion import across plasma membrane"/>
    <property type="evidence" value="ECO:0007669"/>
    <property type="project" value="TreeGrafter"/>
</dbReference>
<dbReference type="Gene3D" id="1.10.287.70">
    <property type="match status" value="4"/>
</dbReference>
<dbReference type="FunFam" id="1.20.120.350:FF:000010">
    <property type="entry name" value="Voltage-dependent L-type calcium channel subunit alpha"/>
    <property type="match status" value="1"/>
</dbReference>
<keyword evidence="12" id="KW-0406">Ion transport</keyword>
<evidence type="ECO:0000256" key="3">
    <source>
        <dbReference type="ARBA" id="ARBA00022553"/>
    </source>
</evidence>
<feature type="transmembrane region" description="Helical" evidence="21">
    <location>
        <begin position="501"/>
        <end position="519"/>
    </location>
</feature>
<comment type="similarity">
    <text evidence="19">Belongs to the calcium channel alpha-1 subunit (TC 1.A.1.11) family.</text>
</comment>
<feature type="glycosylation site" description="N-linked (GlcNAc...) asparagine" evidence="18">
    <location>
        <position position="274"/>
    </location>
</feature>
<feature type="region of interest" description="Disordered" evidence="20">
    <location>
        <begin position="1589"/>
        <end position="1663"/>
    </location>
</feature>
<feature type="transmembrane region" description="Helical" evidence="21">
    <location>
        <begin position="218"/>
        <end position="240"/>
    </location>
</feature>
<feature type="transmembrane region" description="Helical" evidence="21">
    <location>
        <begin position="1254"/>
        <end position="1274"/>
    </location>
</feature>
<dbReference type="FunFam" id="1.10.287.70:FF:000021">
    <property type="entry name" value="Voltage-dependent L-type calcium channel subunit alpha"/>
    <property type="match status" value="1"/>
</dbReference>
<keyword evidence="15 18" id="KW-0325">Glycoprotein</keyword>
<evidence type="ECO:0000256" key="10">
    <source>
        <dbReference type="ARBA" id="ARBA00022882"/>
    </source>
</evidence>
<dbReference type="SUPFAM" id="SSF81324">
    <property type="entry name" value="Voltage-gated potassium channels"/>
    <property type="match status" value="4"/>
</dbReference>
<dbReference type="GO" id="GO:0005509">
    <property type="term" value="F:calcium ion binding"/>
    <property type="evidence" value="ECO:0007669"/>
    <property type="project" value="InterPro"/>
</dbReference>
<dbReference type="Proteomes" id="UP000472277">
    <property type="component" value="Chromosome 14"/>
</dbReference>
<evidence type="ECO:0000256" key="21">
    <source>
        <dbReference type="SAM" id="Phobius"/>
    </source>
</evidence>
<feature type="transmembrane region" description="Helical" evidence="21">
    <location>
        <begin position="464"/>
        <end position="481"/>
    </location>
</feature>
<feature type="transmembrane region" description="Helical" evidence="21">
    <location>
        <begin position="921"/>
        <end position="954"/>
    </location>
</feature>
<keyword evidence="4 19" id="KW-0109">Calcium transport</keyword>
<dbReference type="InterPro" id="IPR050599">
    <property type="entry name" value="VDCC_alpha-1_subunit"/>
</dbReference>
<dbReference type="FunFam" id="1.20.120.350:FF:000040">
    <property type="entry name" value="Voltage-dependent L-type calcium channel subunit alpha"/>
    <property type="match status" value="1"/>
</dbReference>
<dbReference type="InterPro" id="IPR005446">
    <property type="entry name" value="VDCC_L_a1su"/>
</dbReference>
<dbReference type="PRINTS" id="PR00167">
    <property type="entry name" value="CACHANNEL"/>
</dbReference>
<feature type="transmembrane region" description="Helical" evidence="21">
    <location>
        <begin position="1156"/>
        <end position="1174"/>
    </location>
</feature>
<organism evidence="23 24">
    <name type="scientific">Salmo trutta</name>
    <name type="common">Brown trout</name>
    <dbReference type="NCBI Taxonomy" id="8032"/>
    <lineage>
        <taxon>Eukaryota</taxon>
        <taxon>Metazoa</taxon>
        <taxon>Chordata</taxon>
        <taxon>Craniata</taxon>
        <taxon>Vertebrata</taxon>
        <taxon>Euteleostomi</taxon>
        <taxon>Actinopterygii</taxon>
        <taxon>Neopterygii</taxon>
        <taxon>Teleostei</taxon>
        <taxon>Protacanthopterygii</taxon>
        <taxon>Salmoniformes</taxon>
        <taxon>Salmonidae</taxon>
        <taxon>Salmoninae</taxon>
        <taxon>Salmo</taxon>
    </lineage>
</organism>
<dbReference type="Gene3D" id="6.10.250.2180">
    <property type="match status" value="1"/>
</dbReference>
<keyword evidence="7 17" id="KW-0479">Metal-binding</keyword>
<dbReference type="GO" id="GO:0042383">
    <property type="term" value="C:sarcolemma"/>
    <property type="evidence" value="ECO:0007669"/>
    <property type="project" value="UniProtKB-ARBA"/>
</dbReference>
<evidence type="ECO:0000256" key="14">
    <source>
        <dbReference type="ARBA" id="ARBA00023157"/>
    </source>
</evidence>
<feature type="binding site" evidence="17">
    <location>
        <position position="1018"/>
    </location>
    <ligand>
        <name>Ca(2+)</name>
        <dbReference type="ChEBI" id="CHEBI:29108"/>
    </ligand>
</feature>
<evidence type="ECO:0000256" key="13">
    <source>
        <dbReference type="ARBA" id="ARBA00023136"/>
    </source>
</evidence>
<dbReference type="GO" id="GO:0008331">
    <property type="term" value="F:high voltage-gated calcium channel activity"/>
    <property type="evidence" value="ECO:0007669"/>
    <property type="project" value="TreeGrafter"/>
</dbReference>
<feature type="transmembrane region" description="Helical" evidence="21">
    <location>
        <begin position="77"/>
        <end position="94"/>
    </location>
</feature>
<dbReference type="SMART" id="SM01062">
    <property type="entry name" value="Ca_chan_IQ"/>
    <property type="match status" value="1"/>
</dbReference>
<evidence type="ECO:0000313" key="23">
    <source>
        <dbReference type="Ensembl" id="ENSSTUP00000101336.1"/>
    </source>
</evidence>
<feature type="transmembrane region" description="Helical" evidence="21">
    <location>
        <begin position="1115"/>
        <end position="1136"/>
    </location>
</feature>
<dbReference type="InterPro" id="IPR002048">
    <property type="entry name" value="EF_hand_dom"/>
</dbReference>
<keyword evidence="8" id="KW-0677">Repeat</keyword>
<reference evidence="23" key="2">
    <citation type="submission" date="2025-09" db="UniProtKB">
        <authorList>
            <consortium name="Ensembl"/>
        </authorList>
    </citation>
    <scope>IDENTIFICATION</scope>
</reference>
<keyword evidence="5 19" id="KW-0107">Calcium channel</keyword>
<feature type="compositionally biased region" description="Basic and acidic residues" evidence="20">
    <location>
        <begin position="1589"/>
        <end position="1604"/>
    </location>
</feature>
<evidence type="ECO:0000256" key="2">
    <source>
        <dbReference type="ARBA" id="ARBA00022448"/>
    </source>
</evidence>
<dbReference type="Pfam" id="PF00520">
    <property type="entry name" value="Ion_trans"/>
    <property type="match status" value="4"/>
</dbReference>
<keyword evidence="11 21" id="KW-1133">Transmembrane helix</keyword>
<feature type="transmembrane region" description="Helical" evidence="21">
    <location>
        <begin position="799"/>
        <end position="822"/>
    </location>
</feature>
<feature type="transmembrane region" description="Helical" evidence="21">
    <location>
        <begin position="295"/>
        <end position="316"/>
    </location>
</feature>
<evidence type="ECO:0000256" key="17">
    <source>
        <dbReference type="PIRSR" id="PIRSR602077-1"/>
    </source>
</evidence>
<dbReference type="Gene3D" id="6.10.250.2500">
    <property type="match status" value="1"/>
</dbReference>
<proteinExistence type="inferred from homology"/>
<dbReference type="InterPro" id="IPR005821">
    <property type="entry name" value="Ion_trans_dom"/>
</dbReference>
<evidence type="ECO:0000313" key="24">
    <source>
        <dbReference type="Proteomes" id="UP000472277"/>
    </source>
</evidence>
<keyword evidence="2" id="KW-0813">Transport</keyword>
<evidence type="ECO:0000256" key="6">
    <source>
        <dbReference type="ARBA" id="ARBA00022692"/>
    </source>
</evidence>
<evidence type="ECO:0000256" key="18">
    <source>
        <dbReference type="PIRSR" id="PIRSR602077-3"/>
    </source>
</evidence>
<dbReference type="InterPro" id="IPR031649">
    <property type="entry name" value="GPHH_dom"/>
</dbReference>
<dbReference type="InterPro" id="IPR002077">
    <property type="entry name" value="VDCCAlpha1"/>
</dbReference>
<evidence type="ECO:0000259" key="22">
    <source>
        <dbReference type="PROSITE" id="PS50222"/>
    </source>
</evidence>
<keyword evidence="6 21" id="KW-0812">Transmembrane</keyword>
<comment type="subcellular location">
    <subcellularLocation>
        <location evidence="1 19">Membrane</location>
        <topology evidence="1 19">Multi-pass membrane protein</topology>
    </subcellularLocation>
</comment>
<dbReference type="GO" id="GO:0005891">
    <property type="term" value="C:voltage-gated calcium channel complex"/>
    <property type="evidence" value="ECO:0007669"/>
    <property type="project" value="InterPro"/>
</dbReference>
<keyword evidence="10 19" id="KW-0851">Voltage-gated channel</keyword>
<feature type="transmembrane region" description="Helical" evidence="21">
    <location>
        <begin position="146"/>
        <end position="167"/>
    </location>
</feature>
<dbReference type="Ensembl" id="ENSSTUT00000108705.1">
    <property type="protein sequence ID" value="ENSSTUP00000101336.1"/>
    <property type="gene ID" value="ENSSTUG00000044803.1"/>
</dbReference>
<feature type="domain" description="EF-hand" evidence="22">
    <location>
        <begin position="1382"/>
        <end position="1417"/>
    </location>
</feature>
<dbReference type="FunFam" id="1.20.120.350:FF:000006">
    <property type="entry name" value="Voltage-dependent L-type calcium channel subunit alpha"/>
    <property type="match status" value="1"/>
</dbReference>
<feature type="transmembrane region" description="Helical" evidence="21">
    <location>
        <begin position="666"/>
        <end position="692"/>
    </location>
</feature>
<dbReference type="InterPro" id="IPR027359">
    <property type="entry name" value="Volt_channel_dom_sf"/>
</dbReference>
<accession>A0A674E0K2</accession>
<feature type="transmembrane region" description="Helical" evidence="21">
    <location>
        <begin position="328"/>
        <end position="350"/>
    </location>
</feature>
<dbReference type="FunFam" id="1.20.120.350:FF:000001">
    <property type="entry name" value="Voltage-dependent L-type calcium channel subunit alpha"/>
    <property type="match status" value="1"/>
</dbReference>
<dbReference type="FunFam" id="1.10.238.10:FF:000063">
    <property type="entry name" value="Voltage-dependent N-type calcium channel subunit alpha"/>
    <property type="match status" value="1"/>
</dbReference>
<comment type="function">
    <text evidence="19">Voltage-sensitive calcium channels (VSCC) mediate the entry of calcium ions into excitable cells and are also involved in a variety of calcium-dependent processes, including muscle contraction, hormone or neurotransmitter release, gene expression, cell motility, cell division and cell death.</text>
</comment>
<dbReference type="FunFam" id="1.10.287.70:FF:000007">
    <property type="entry name" value="Voltage-dependent L-type calcium channel subunit alpha"/>
    <property type="match status" value="1"/>
</dbReference>
<feature type="binding site" evidence="17">
    <location>
        <position position="645"/>
    </location>
    <ligand>
        <name>Ca(2+)</name>
        <dbReference type="ChEBI" id="CHEBI:29108"/>
    </ligand>
</feature>
<feature type="transmembrane region" description="Helical" evidence="21">
    <location>
        <begin position="1342"/>
        <end position="1366"/>
    </location>
</feature>
<feature type="transmembrane region" description="Helical" evidence="21">
    <location>
        <begin position="1043"/>
        <end position="1072"/>
    </location>
</feature>
<sequence length="1663" mass="189552">GGTIAGRAKMAESGGEPNLQSYIMDEETLKRKQKEKLKKLLATGGNPRPTRSLFFLTLKNPFRKAAINIVEWKPFEIIILLTIFANCVALAVFLPMPEEDSNNTNSNLESLEYIFLIVFSIECFLKIIAYGFLFHENAYLRNCWNILDFVCVSVGLFAVIGDFITYISGVEAQPGDKGGGFDMKALRAFRVLRPLRLVSGVPSLQVVMNSILKSMLPLFHISLLVFFMVTIYAIVGLELFKCKMHKTCYYTATVENEKASPCAQAGNGRRCTINGTECRAGWAGPNNGITHFDNLGFAMLTVYQCITTQGWTDVLYWVNDAIGMEWPWMYFLTLILVGSFFVLNLVLGVLSGEFTKEREKGKARGEYTEMRETQQLDEDLKGYMEWITQAEVMDADGEGQGTYGFLTLSPTHNRIEGGSDRPPPNILSLPPPLPRLSLALFSKLARKWNIFFRRKCLVYVKSRMFYWWVILLVFLNTLAIATEHHQQTQQLTEWQDTANKVLLSLFAIEMFMKMYALGLQQYFMSLFNRFDCFVVSTGILELILVRMDVMTVMGISVLRCIRLLRLLKVTKYWTSLSNLVVSLLNSTPSIACLLLLLFLFIVIFSLLGMQVFGGKFNFPNAPKPRSTFDSFPQALISVFQILTGEDWNSVMYDGIMAHGGPTMPGILVSIYFIILFVCGNYILLNVFLAIAVDNLAEAESLTMAQKEKSEEKKRKKLLRANMPDKFESNVNEIKDPFPPADFPGKPRDDEEEEPDIPDTPRPRPMADLQLKEEVVPIPEASSFYIFSSDNKIRKLCHRIINATAFTNIILLFILLSSISLAAEDPIDPMSFRNQVLASADVVFTSVFTVEVVLKMTVYGAIMHPGSFCRNSFNILDLIVVSVSLLSMLMESSAISVVKILRVLRVLRPLRAINRAKGLKHVVQCVFVAIKTIGNIVLVTMLLDFMFACIGVQLFKGKFYACTDPDKMTEEECKGNYIRYQEGAIHPMTIHKREWINAELNFDNILEGMLALFTVSTFEGWPKLLYKAIDSNMEDVGPVYNNRIAISIFFIVYLILIAFFMMNIFVGFVIVTFQEQGEQEYKNCELDKNQRACVEYALNARPLRCYIPKNQYQYNVWYIVTSCYFEYLMFLLIMLNTMCLGMQHCNQSTHVTDLSDMLNVIFTVLFTVEMILKLMAFKAKGYFGDPWNVFDFVIVIGSVVDVILSEVDVNSENARVSITFFRLFRVMRLVKLLNRSEGIRNLLWTFIKSLQALPYVALLILMLFFIYAVVGMQIFGKIALIDGTYINRNNNFQTFPHAVLLLFRCATGEAWQEVMLACLYGKRCDPKSDYLPGEEMTCGASFAIIYFMSFYMLCAFLIINLFVAVIMDNFDYLTRDWSILGPHHLDEFKKIWAEYDPEATGRIKHLDVVTLLRRIQPPLGFGKFCPHRVACKRLVSMNMPLNSDGTVTFNATLFALVRTALKIKTEGNFEKANEELRAIIKKIWKRTSMKLLDQVIPPIGDDEVTVGKFYATFLIQDYFRKLKKRQEEYYGFRPIKKNAKNEIQAGLRSIEEEAAPELQRAISGDLMNEEEMDRAMEDAAEEGIFRVRGEREWGEREGGGKREGRTTLNFDPVDMESSATELMNGRRGSIATPPIKPPRRSQRKANQSTTPRDTFPGREQTYDM</sequence>
<evidence type="ECO:0000256" key="8">
    <source>
        <dbReference type="ARBA" id="ARBA00022737"/>
    </source>
</evidence>
<evidence type="ECO:0000256" key="1">
    <source>
        <dbReference type="ARBA" id="ARBA00004141"/>
    </source>
</evidence>
<evidence type="ECO:0000256" key="9">
    <source>
        <dbReference type="ARBA" id="ARBA00022837"/>
    </source>
</evidence>
<keyword evidence="24" id="KW-1185">Reference proteome</keyword>
<feature type="transmembrane region" description="Helical" evidence="21">
    <location>
        <begin position="114"/>
        <end position="134"/>
    </location>
</feature>
<evidence type="ECO:0000256" key="12">
    <source>
        <dbReference type="ARBA" id="ARBA00023065"/>
    </source>
</evidence>